<dbReference type="PANTHER" id="PTHR38440:SF1">
    <property type="entry name" value="UPF0398 PROTEIN SPR0331"/>
    <property type="match status" value="1"/>
</dbReference>
<dbReference type="Gene3D" id="3.40.50.450">
    <property type="match status" value="1"/>
</dbReference>
<dbReference type="Pfam" id="PF06908">
    <property type="entry name" value="YpsA"/>
    <property type="match status" value="1"/>
</dbReference>
<accession>A0AAW4VT45</accession>
<reference evidence="1 2" key="1">
    <citation type="submission" date="2021-10" db="EMBL/GenBank/DDBJ databases">
        <title>Anaerobic single-cell dispensing facilitates the cultivation of human gut bacteria.</title>
        <authorList>
            <person name="Afrizal A."/>
        </authorList>
    </citation>
    <scope>NUCLEOTIDE SEQUENCE [LARGE SCALE GENOMIC DNA]</scope>
    <source>
        <strain evidence="1 2">CLA-AA-H270</strain>
    </source>
</reference>
<dbReference type="GeneID" id="98659499"/>
<keyword evidence="2" id="KW-1185">Reference proteome</keyword>
<evidence type="ECO:0000313" key="2">
    <source>
        <dbReference type="Proteomes" id="UP001298753"/>
    </source>
</evidence>
<proteinExistence type="predicted"/>
<dbReference type="AlphaFoldDB" id="A0AAW4VT45"/>
<organism evidence="1 2">
    <name type="scientific">Agathobaculum butyriciproducens</name>
    <dbReference type="NCBI Taxonomy" id="1628085"/>
    <lineage>
        <taxon>Bacteria</taxon>
        <taxon>Bacillati</taxon>
        <taxon>Bacillota</taxon>
        <taxon>Clostridia</taxon>
        <taxon>Eubacteriales</taxon>
        <taxon>Butyricicoccaceae</taxon>
        <taxon>Agathobaculum</taxon>
    </lineage>
</organism>
<dbReference type="PANTHER" id="PTHR38440">
    <property type="entry name" value="UPF0398 PROTEIN YPSA"/>
    <property type="match status" value="1"/>
</dbReference>
<dbReference type="Proteomes" id="UP001298753">
    <property type="component" value="Unassembled WGS sequence"/>
</dbReference>
<evidence type="ECO:0000313" key="1">
    <source>
        <dbReference type="EMBL" id="MCC2176000.1"/>
    </source>
</evidence>
<sequence length="171" mass="18742">MADLRPVTCCFSGYRIEKMPFRNEDCPAARELFAALDAAVAEAAADGCTRFLSGMSTGFDLWAAEAVLRARAALPVQLLCAVPFDGQADRFPLEWKRRFNRCLLAADKVYALSRSYHAGCFAARNRFMVDASSRLICYYDGRSGGTAQTVHMAEQSGLKIVNLADGQLSLL</sequence>
<comment type="caution">
    <text evidence="1">The sequence shown here is derived from an EMBL/GenBank/DDBJ whole genome shotgun (WGS) entry which is preliminary data.</text>
</comment>
<dbReference type="EMBL" id="JAJEPX010000004">
    <property type="protein sequence ID" value="MCC2176000.1"/>
    <property type="molecule type" value="Genomic_DNA"/>
</dbReference>
<dbReference type="InterPro" id="IPR010697">
    <property type="entry name" value="YspA"/>
</dbReference>
<dbReference type="RefSeq" id="WP_110436274.1">
    <property type="nucleotide sequence ID" value="NZ_DBEZNG010000038.1"/>
</dbReference>
<protein>
    <submittedName>
        <fullName evidence="1">DUF1273 domain-containing protein</fullName>
    </submittedName>
</protein>
<name>A0AAW4VT45_9FIRM</name>
<gene>
    <name evidence="1" type="ORF">LKD22_02440</name>
</gene>
<dbReference type="SUPFAM" id="SSF102405">
    <property type="entry name" value="MCP/YpsA-like"/>
    <property type="match status" value="1"/>
</dbReference>